<name>A0A1I7X8J5_HETBA</name>
<sequence length="87" mass="9572">MQESHTFRGRTTTRIAKQELPSRMISHVDERIAVVASGPHIIAVTRFCVVDPVLGDILDVGTGATMARRPVRSVATPTLRSQETDFI</sequence>
<dbReference type="WBParaSite" id="Hba_13753">
    <property type="protein sequence ID" value="Hba_13753"/>
    <property type="gene ID" value="Hba_13753"/>
</dbReference>
<dbReference type="AlphaFoldDB" id="A0A1I7X8J5"/>
<organism evidence="1 2">
    <name type="scientific">Heterorhabditis bacteriophora</name>
    <name type="common">Entomopathogenic nematode worm</name>
    <dbReference type="NCBI Taxonomy" id="37862"/>
    <lineage>
        <taxon>Eukaryota</taxon>
        <taxon>Metazoa</taxon>
        <taxon>Ecdysozoa</taxon>
        <taxon>Nematoda</taxon>
        <taxon>Chromadorea</taxon>
        <taxon>Rhabditida</taxon>
        <taxon>Rhabditina</taxon>
        <taxon>Rhabditomorpha</taxon>
        <taxon>Strongyloidea</taxon>
        <taxon>Heterorhabditidae</taxon>
        <taxon>Heterorhabditis</taxon>
    </lineage>
</organism>
<dbReference type="Proteomes" id="UP000095283">
    <property type="component" value="Unplaced"/>
</dbReference>
<evidence type="ECO:0000313" key="2">
    <source>
        <dbReference type="WBParaSite" id="Hba_13753"/>
    </source>
</evidence>
<keyword evidence="1" id="KW-1185">Reference proteome</keyword>
<reference evidence="2" key="1">
    <citation type="submission" date="2016-11" db="UniProtKB">
        <authorList>
            <consortium name="WormBaseParasite"/>
        </authorList>
    </citation>
    <scope>IDENTIFICATION</scope>
</reference>
<accession>A0A1I7X8J5</accession>
<protein>
    <submittedName>
        <fullName evidence="2">Transposase</fullName>
    </submittedName>
</protein>
<evidence type="ECO:0000313" key="1">
    <source>
        <dbReference type="Proteomes" id="UP000095283"/>
    </source>
</evidence>
<proteinExistence type="predicted"/>